<proteinExistence type="predicted"/>
<organism evidence="1 2">
    <name type="scientific">Paenibacillus phoenicis</name>
    <dbReference type="NCBI Taxonomy" id="554117"/>
    <lineage>
        <taxon>Bacteria</taxon>
        <taxon>Bacillati</taxon>
        <taxon>Bacillota</taxon>
        <taxon>Bacilli</taxon>
        <taxon>Bacillales</taxon>
        <taxon>Paenibacillaceae</taxon>
        <taxon>Paenibacillus</taxon>
    </lineage>
</organism>
<comment type="caution">
    <text evidence="1">The sequence shown here is derived from an EMBL/GenBank/DDBJ whole genome shotgun (WGS) entry which is preliminary data.</text>
</comment>
<dbReference type="Proteomes" id="UP001292216">
    <property type="component" value="Unassembled WGS sequence"/>
</dbReference>
<keyword evidence="2" id="KW-1185">Reference proteome</keyword>
<evidence type="ECO:0000313" key="1">
    <source>
        <dbReference type="EMBL" id="MEA3570735.1"/>
    </source>
</evidence>
<dbReference type="RefSeq" id="WP_127575686.1">
    <property type="nucleotide sequence ID" value="NZ_CBCSKM010000018.1"/>
</dbReference>
<gene>
    <name evidence="1" type="ORF">U9M73_12065</name>
</gene>
<accession>A0ABU5PLB3</accession>
<sequence>MGERILHCGTSLENYYTCVNQQVAGFTKRVANVNDRVYIVVKVGNKSLCGARGKLKEPTDFRPWKDSDQYPQCFTLCEIEYCQPFDISILEQAGGKYWSLKYVQSAKTITDETALQLLQTGFEQNRTNDLFKFEQPFTINCNGNPSDAEEWSTDEVTEENYQEVLNTVPDVKINITSTYVTVKFENETDKIKGLEPLVNANFYHLFDDFSEHRSVLIPQNRMFMTAPKKDANNKMIAGISGYPDAVLVRFIPDNKTMPIQVNLIEYECYGRYKKTRLEKFEHLNGHIIPQLMRFASTFSIATDTKIREDTIHKWSGKIIKYINEDDSIMSKAATWMHELDPEIKEQNISYNLHSLLDKAFRSNLRIILIIDELTSEQNETIKNIINSFKLENKKSTDFLSFVVKLQQKIDLLNNTEEYALSLQK</sequence>
<evidence type="ECO:0000313" key="2">
    <source>
        <dbReference type="Proteomes" id="UP001292216"/>
    </source>
</evidence>
<protein>
    <submittedName>
        <fullName evidence="1">Uncharacterized protein</fullName>
    </submittedName>
</protein>
<reference evidence="1 2" key="1">
    <citation type="submission" date="2023-12" db="EMBL/GenBank/DDBJ databases">
        <title>Whole genome sequencing of Paenibacillus phoenicis isolated from the Phoenix Mars Lander spacecraft assembly facility.</title>
        <authorList>
            <person name="Garcia A."/>
            <person name="Venkateswaran K."/>
        </authorList>
    </citation>
    <scope>NUCLEOTIDE SEQUENCE [LARGE SCALE GENOMIC DNA]</scope>
    <source>
        <strain evidence="1 2">3PO2SA</strain>
    </source>
</reference>
<dbReference type="EMBL" id="JAYERP010000001">
    <property type="protein sequence ID" value="MEA3570735.1"/>
    <property type="molecule type" value="Genomic_DNA"/>
</dbReference>
<name>A0ABU5PLB3_9BACL</name>